<dbReference type="NCBIfam" id="TIGR03696">
    <property type="entry name" value="Rhs_assc_core"/>
    <property type="match status" value="1"/>
</dbReference>
<evidence type="ECO:0000313" key="1">
    <source>
        <dbReference type="EMBL" id="AZB16740.1"/>
    </source>
</evidence>
<protein>
    <recommendedName>
        <fullName evidence="3">RHS repeat-associated core domain-containing protein</fullName>
    </recommendedName>
</protein>
<dbReference type="Gene3D" id="2.180.10.10">
    <property type="entry name" value="RHS repeat-associated core"/>
    <property type="match status" value="1"/>
</dbReference>
<accession>A0AAD0YR06</accession>
<sequence length="227" mass="24977">MRLAYYKDASGNLKIDRATHYYPFGLEFGAELSTSNSITPNYRYSSQGQEKQRETGWSSYRWRNYDAAMARFFNVDPLTESYHTWSPFAFSGNRVVDARELEGLEPKKVNEVSLPGDPIEFAEFIGGGINSIRAAFSNSVVRTANVVANDRFNNKYEVDNDGGLTLLTGVPKESFKEKVVNGSFDLATLGMAALGGPEGVLMSQGGKAPAIKAIEEVKSSAKLPYSK</sequence>
<evidence type="ECO:0008006" key="3">
    <source>
        <dbReference type="Google" id="ProtNLM"/>
    </source>
</evidence>
<evidence type="ECO:0000313" key="2">
    <source>
        <dbReference type="Proteomes" id="UP000269015"/>
    </source>
</evidence>
<proteinExistence type="predicted"/>
<dbReference type="InterPro" id="IPR022385">
    <property type="entry name" value="Rhs_assc_core"/>
</dbReference>
<name>A0AAD0YR06_CHRID</name>
<organism evidence="1 2">
    <name type="scientific">Chryseobacterium indologenes</name>
    <name type="common">Flavobacterium indologenes</name>
    <dbReference type="NCBI Taxonomy" id="253"/>
    <lineage>
        <taxon>Bacteria</taxon>
        <taxon>Pseudomonadati</taxon>
        <taxon>Bacteroidota</taxon>
        <taxon>Flavobacteriia</taxon>
        <taxon>Flavobacteriales</taxon>
        <taxon>Weeksellaceae</taxon>
        <taxon>Chryseobacterium group</taxon>
        <taxon>Chryseobacterium</taxon>
    </lineage>
</organism>
<dbReference type="Proteomes" id="UP000269015">
    <property type="component" value="Chromosome"/>
</dbReference>
<dbReference type="AlphaFoldDB" id="A0AAD0YR06"/>
<gene>
    <name evidence="1" type="ORF">EG352_02610</name>
</gene>
<reference evidence="1 2" key="1">
    <citation type="submission" date="2018-11" db="EMBL/GenBank/DDBJ databases">
        <title>Proposal to divide the Flavobacteriaceae and reorganize its genera based on Amino Acid Identity values calculated from whole genome sequences.</title>
        <authorList>
            <person name="Nicholson A.C."/>
            <person name="Gulvik C.A."/>
            <person name="Whitney A.M."/>
            <person name="Humrighouse B.W."/>
            <person name="Bell M."/>
            <person name="Holmes B."/>
            <person name="Steigerwalt A.G."/>
            <person name="Villarma A."/>
            <person name="Sheth M."/>
            <person name="Batra D."/>
            <person name="Pryor J."/>
            <person name="Bernardet J.-F."/>
            <person name="Hugo C."/>
            <person name="Kampfer P."/>
            <person name="Newman J."/>
            <person name="McQuiston J.R."/>
        </authorList>
    </citation>
    <scope>NUCLEOTIDE SEQUENCE [LARGE SCALE GENOMIC DNA]</scope>
    <source>
        <strain evidence="1 2">H5559</strain>
    </source>
</reference>
<dbReference type="EMBL" id="CP033930">
    <property type="protein sequence ID" value="AZB16740.1"/>
    <property type="molecule type" value="Genomic_DNA"/>
</dbReference>